<dbReference type="OrthoDB" id="9790815at2"/>
<proteinExistence type="inferred from homology"/>
<gene>
    <name evidence="2" type="ORF">BSCA_2060</name>
</gene>
<dbReference type="EC" id="3.1.1.31" evidence="2"/>
<dbReference type="eggNOG" id="COG2706">
    <property type="taxonomic scope" value="Bacteria"/>
</dbReference>
<protein>
    <submittedName>
        <fullName evidence="2">Carboxy-cis,cis-muconate cyclase</fullName>
        <ecNumber evidence="2">3.1.1.31</ecNumber>
    </submittedName>
</protein>
<dbReference type="InterPro" id="IPR015943">
    <property type="entry name" value="WD40/YVTN_repeat-like_dom_sf"/>
</dbReference>
<dbReference type="InterPro" id="IPR019405">
    <property type="entry name" value="Lactonase_7-beta_prop"/>
</dbReference>
<dbReference type="EMBL" id="JGZO01000023">
    <property type="protein sequence ID" value="KFI91371.1"/>
    <property type="molecule type" value="Genomic_DNA"/>
</dbReference>
<dbReference type="SUPFAM" id="SSF51004">
    <property type="entry name" value="C-terminal (heme d1) domain of cytochrome cd1-nitrite reductase"/>
    <property type="match status" value="1"/>
</dbReference>
<name>A0A087D771_9BIFI</name>
<evidence type="ECO:0000313" key="3">
    <source>
        <dbReference type="Proteomes" id="UP000029033"/>
    </source>
</evidence>
<dbReference type="Gene3D" id="2.130.10.10">
    <property type="entry name" value="YVTN repeat-like/Quinoprotein amine dehydrogenase"/>
    <property type="match status" value="1"/>
</dbReference>
<dbReference type="Proteomes" id="UP000029033">
    <property type="component" value="Unassembled WGS sequence"/>
</dbReference>
<dbReference type="PANTHER" id="PTHR30344">
    <property type="entry name" value="6-PHOSPHOGLUCONOLACTONASE-RELATED"/>
    <property type="match status" value="1"/>
</dbReference>
<organism evidence="2 3">
    <name type="scientific">Bifidobacterium scardovii</name>
    <dbReference type="NCBI Taxonomy" id="158787"/>
    <lineage>
        <taxon>Bacteria</taxon>
        <taxon>Bacillati</taxon>
        <taxon>Actinomycetota</taxon>
        <taxon>Actinomycetes</taxon>
        <taxon>Bifidobacteriales</taxon>
        <taxon>Bifidobacteriaceae</taxon>
        <taxon>Bifidobacterium</taxon>
    </lineage>
</organism>
<evidence type="ECO:0000256" key="1">
    <source>
        <dbReference type="ARBA" id="ARBA00005564"/>
    </source>
</evidence>
<comment type="caution">
    <text evidence="2">The sequence shown here is derived from an EMBL/GenBank/DDBJ whole genome shotgun (WGS) entry which is preliminary data.</text>
</comment>
<accession>A0A087D771</accession>
<dbReference type="GO" id="GO:0005829">
    <property type="term" value="C:cytosol"/>
    <property type="evidence" value="ECO:0007669"/>
    <property type="project" value="TreeGrafter"/>
</dbReference>
<dbReference type="InterPro" id="IPR050282">
    <property type="entry name" value="Cycloisomerase_2"/>
</dbReference>
<dbReference type="Pfam" id="PF10282">
    <property type="entry name" value="Lactonase"/>
    <property type="match status" value="1"/>
</dbReference>
<dbReference type="PANTHER" id="PTHR30344:SF1">
    <property type="entry name" value="6-PHOSPHOGLUCONOLACTONASE"/>
    <property type="match status" value="1"/>
</dbReference>
<reference evidence="2 3" key="1">
    <citation type="submission" date="2014-03" db="EMBL/GenBank/DDBJ databases">
        <title>Genomics of Bifidobacteria.</title>
        <authorList>
            <person name="Ventura M."/>
            <person name="Milani C."/>
            <person name="Lugli G.A."/>
        </authorList>
    </citation>
    <scope>NUCLEOTIDE SEQUENCE [LARGE SCALE GENOMIC DNA]</scope>
    <source>
        <strain evidence="2 3">LMG 21589</strain>
    </source>
</reference>
<evidence type="ECO:0000313" key="2">
    <source>
        <dbReference type="EMBL" id="KFI91371.1"/>
    </source>
</evidence>
<dbReference type="GO" id="GO:0017057">
    <property type="term" value="F:6-phosphogluconolactonase activity"/>
    <property type="evidence" value="ECO:0007669"/>
    <property type="project" value="UniProtKB-EC"/>
</dbReference>
<dbReference type="STRING" id="158787.BSCA_2060"/>
<dbReference type="InterPro" id="IPR011048">
    <property type="entry name" value="Haem_d1_sf"/>
</dbReference>
<sequence>MTFLTGGFGALNGSHCPGIERLTARVGAEQRLALHHGELLADVPSPSWIERDGDLLYATLENTDEIATLRIGTDPDSGALRLTELSRVPSRGSSPTHAAVAADDTGRKHLIVANYMDGHVSMLPIADDGSAQEPAQVLAGAGHGPLPAQEGPHAHWALPLPDGRVLTTNLGADRIYVHHWNDGELVRVGAVRLAPGTGPRDMHLLPMQTSGSGDEADWRVAVVDEWGDTVTLLGPDDIARHTAGDGSATDDADGIRVLQTIDLGGDASDQAASLAFMPWQILRGHERADLPGTDAPHAADGADPAAERPYAGLVYVGLRGSERIVALSWDGVRLARLAAPDKPGWRGRGVDCGGRRPRHILAVGNLLFVANEVSDRITVFAIGPDGAPTPAADMPSGSPTVVVRL</sequence>
<keyword evidence="3" id="KW-1185">Reference proteome</keyword>
<keyword evidence="2" id="KW-0378">Hydrolase</keyword>
<dbReference type="AlphaFoldDB" id="A0A087D771"/>
<comment type="similarity">
    <text evidence="1">Belongs to the cycloisomerase 2 family.</text>
</comment>